<comment type="caution">
    <text evidence="11">The sequence shown here is derived from an EMBL/GenBank/DDBJ whole genome shotgun (WGS) entry which is preliminary data.</text>
</comment>
<organism evidence="11 12">
    <name type="scientific">Coilia grayii</name>
    <name type="common">Gray's grenadier anchovy</name>
    <dbReference type="NCBI Taxonomy" id="363190"/>
    <lineage>
        <taxon>Eukaryota</taxon>
        <taxon>Metazoa</taxon>
        <taxon>Chordata</taxon>
        <taxon>Craniata</taxon>
        <taxon>Vertebrata</taxon>
        <taxon>Euteleostomi</taxon>
        <taxon>Actinopterygii</taxon>
        <taxon>Neopterygii</taxon>
        <taxon>Teleostei</taxon>
        <taxon>Clupei</taxon>
        <taxon>Clupeiformes</taxon>
        <taxon>Clupeoidei</taxon>
        <taxon>Engraulidae</taxon>
        <taxon>Coilinae</taxon>
        <taxon>Coilia</taxon>
    </lineage>
</organism>
<keyword evidence="7" id="KW-0325">Glycoprotein</keyword>
<proteinExistence type="predicted"/>
<evidence type="ECO:0000313" key="12">
    <source>
        <dbReference type="Proteomes" id="UP001591681"/>
    </source>
</evidence>
<evidence type="ECO:0000256" key="3">
    <source>
        <dbReference type="ARBA" id="ARBA00022475"/>
    </source>
</evidence>
<dbReference type="InterPro" id="IPR016054">
    <property type="entry name" value="LY6_UPA_recep-like"/>
</dbReference>
<dbReference type="InterPro" id="IPR045860">
    <property type="entry name" value="Snake_toxin-like_sf"/>
</dbReference>
<evidence type="ECO:0000259" key="10">
    <source>
        <dbReference type="Pfam" id="PF00087"/>
    </source>
</evidence>
<reference evidence="11 12" key="1">
    <citation type="submission" date="2024-09" db="EMBL/GenBank/DDBJ databases">
        <title>A chromosome-level genome assembly of Gray's grenadier anchovy, Coilia grayii.</title>
        <authorList>
            <person name="Fu Z."/>
        </authorList>
    </citation>
    <scope>NUCLEOTIDE SEQUENCE [LARGE SCALE GENOMIC DNA]</scope>
    <source>
        <strain evidence="11">G4</strain>
        <tissue evidence="11">Muscle</tissue>
    </source>
</reference>
<dbReference type="Proteomes" id="UP001591681">
    <property type="component" value="Unassembled WGS sequence"/>
</dbReference>
<accession>A0ABD1J035</accession>
<dbReference type="Pfam" id="PF00021">
    <property type="entry name" value="UPAR_LY6"/>
    <property type="match status" value="1"/>
</dbReference>
<feature type="signal peptide" evidence="8">
    <location>
        <begin position="1"/>
        <end position="17"/>
    </location>
</feature>
<evidence type="ECO:0008006" key="13">
    <source>
        <dbReference type="Google" id="ProtNLM"/>
    </source>
</evidence>
<dbReference type="InterPro" id="IPR035076">
    <property type="entry name" value="Toxin/TOLIP"/>
</dbReference>
<keyword evidence="5 8" id="KW-0732">Signal</keyword>
<keyword evidence="3" id="KW-1003">Cell membrane</keyword>
<dbReference type="AlphaFoldDB" id="A0ABD1J035"/>
<evidence type="ECO:0000256" key="6">
    <source>
        <dbReference type="ARBA" id="ARBA00023136"/>
    </source>
</evidence>
<dbReference type="Pfam" id="PF00087">
    <property type="entry name" value="Toxin_TOLIP"/>
    <property type="match status" value="1"/>
</dbReference>
<sequence length="223" mass="24102">MDLKVALILISSLISQALPLTCNNCFSDATGFCHDIQGPCAEECASVRIATYVDGRRKGVMNLKTCYPSDMCIVGSLNLGTSRVKVENKCCSTDLCNDQTPPESLEDISNGKRCFTCRNGDCSLRVECLGNEDHCVTSLSTDEEGRSSGIQKGCVSRSVCQQRDSSFFLDNVADRLVCCVGDLCNGMATANQNAENIGHLTKSNTHNLLLLVLMSVVSSDFVF</sequence>
<evidence type="ECO:0000256" key="1">
    <source>
        <dbReference type="ARBA" id="ARBA00004236"/>
    </source>
</evidence>
<dbReference type="Gene3D" id="2.10.60.10">
    <property type="entry name" value="CD59"/>
    <property type="match status" value="2"/>
</dbReference>
<protein>
    <recommendedName>
        <fullName evidence="13">Urokinase plasminogen activator surface receptor-like</fullName>
    </recommendedName>
</protein>
<dbReference type="InterPro" id="IPR050918">
    <property type="entry name" value="CNF-like_PLA2_Inhibitor"/>
</dbReference>
<dbReference type="GO" id="GO:0005576">
    <property type="term" value="C:extracellular region"/>
    <property type="evidence" value="ECO:0007669"/>
    <property type="project" value="UniProtKB-SubCell"/>
</dbReference>
<evidence type="ECO:0000259" key="9">
    <source>
        <dbReference type="Pfam" id="PF00021"/>
    </source>
</evidence>
<feature type="chain" id="PRO_5044787829" description="Urokinase plasminogen activator surface receptor-like" evidence="8">
    <location>
        <begin position="18"/>
        <end position="223"/>
    </location>
</feature>
<dbReference type="EMBL" id="JBHFQA010000022">
    <property type="protein sequence ID" value="KAL2079233.1"/>
    <property type="molecule type" value="Genomic_DNA"/>
</dbReference>
<evidence type="ECO:0000256" key="7">
    <source>
        <dbReference type="ARBA" id="ARBA00023180"/>
    </source>
</evidence>
<evidence type="ECO:0000256" key="4">
    <source>
        <dbReference type="ARBA" id="ARBA00022525"/>
    </source>
</evidence>
<feature type="domain" description="UPAR/Ly6" evidence="9">
    <location>
        <begin position="20"/>
        <end position="98"/>
    </location>
</feature>
<evidence type="ECO:0000256" key="2">
    <source>
        <dbReference type="ARBA" id="ARBA00004613"/>
    </source>
</evidence>
<evidence type="ECO:0000313" key="11">
    <source>
        <dbReference type="EMBL" id="KAL2079233.1"/>
    </source>
</evidence>
<keyword evidence="6" id="KW-0472">Membrane</keyword>
<keyword evidence="4" id="KW-0964">Secreted</keyword>
<comment type="subcellular location">
    <subcellularLocation>
        <location evidence="1">Cell membrane</location>
    </subcellularLocation>
    <subcellularLocation>
        <location evidence="2">Secreted</location>
    </subcellularLocation>
</comment>
<feature type="domain" description="Snake toxin/toxin-like" evidence="10">
    <location>
        <begin position="113"/>
        <end position="185"/>
    </location>
</feature>
<gene>
    <name evidence="11" type="ORF">ACEWY4_024977</name>
</gene>
<dbReference type="GO" id="GO:0005886">
    <property type="term" value="C:plasma membrane"/>
    <property type="evidence" value="ECO:0007669"/>
    <property type="project" value="UniProtKB-SubCell"/>
</dbReference>
<name>A0ABD1J035_9TELE</name>
<dbReference type="PANTHER" id="PTHR20914:SF9">
    <property type="entry name" value="COILED, ISOFORM A"/>
    <property type="match status" value="1"/>
</dbReference>
<keyword evidence="12" id="KW-1185">Reference proteome</keyword>
<evidence type="ECO:0000256" key="5">
    <source>
        <dbReference type="ARBA" id="ARBA00022729"/>
    </source>
</evidence>
<dbReference type="PANTHER" id="PTHR20914">
    <property type="entry name" value="LY6/PLAUR DOMAIN-CONTAINING PROTEIN 8"/>
    <property type="match status" value="1"/>
</dbReference>
<dbReference type="SUPFAM" id="SSF57302">
    <property type="entry name" value="Snake toxin-like"/>
    <property type="match status" value="2"/>
</dbReference>
<evidence type="ECO:0000256" key="8">
    <source>
        <dbReference type="SAM" id="SignalP"/>
    </source>
</evidence>